<dbReference type="InterPro" id="IPR036434">
    <property type="entry name" value="Beta_cellobiohydrolase_sf"/>
</dbReference>
<dbReference type="GO" id="GO:0030245">
    <property type="term" value="P:cellulose catabolic process"/>
    <property type="evidence" value="ECO:0007669"/>
    <property type="project" value="InterPro"/>
</dbReference>
<protein>
    <recommendedName>
        <fullName evidence="4">CBM1 domain-containing protein</fullName>
    </recommendedName>
</protein>
<feature type="signal peptide" evidence="3">
    <location>
        <begin position="1"/>
        <end position="24"/>
    </location>
</feature>
<evidence type="ECO:0000256" key="1">
    <source>
        <dbReference type="ARBA" id="ARBA00022729"/>
    </source>
</evidence>
<feature type="chain" id="PRO_5025542999" description="CBM1 domain-containing protein" evidence="3">
    <location>
        <begin position="25"/>
        <end position="521"/>
    </location>
</feature>
<dbReference type="GO" id="GO:0030248">
    <property type="term" value="F:cellulose binding"/>
    <property type="evidence" value="ECO:0007669"/>
    <property type="project" value="InterPro"/>
</dbReference>
<evidence type="ECO:0000256" key="2">
    <source>
        <dbReference type="SAM" id="MobiDB-lite"/>
    </source>
</evidence>
<evidence type="ECO:0000313" key="5">
    <source>
        <dbReference type="EMBL" id="RHX99468.1"/>
    </source>
</evidence>
<evidence type="ECO:0000259" key="4">
    <source>
        <dbReference type="PROSITE" id="PS51164"/>
    </source>
</evidence>
<dbReference type="PRINTS" id="PR00733">
    <property type="entry name" value="GLHYDRLASE6"/>
</dbReference>
<dbReference type="PROSITE" id="PS00562">
    <property type="entry name" value="CBM1_1"/>
    <property type="match status" value="1"/>
</dbReference>
<dbReference type="Proteomes" id="UP000266239">
    <property type="component" value="Unassembled WGS sequence"/>
</dbReference>
<dbReference type="SUPFAM" id="SSF51989">
    <property type="entry name" value="Glycosyl hydrolases family 6, cellulases"/>
    <property type="match status" value="1"/>
</dbReference>
<dbReference type="Pfam" id="PF00734">
    <property type="entry name" value="CBM_1"/>
    <property type="match status" value="3"/>
</dbReference>
<reference evidence="5 6" key="1">
    <citation type="submission" date="2018-08" db="EMBL/GenBank/DDBJ databases">
        <title>Aphanomyces genome sequencing and annotation.</title>
        <authorList>
            <person name="Minardi D."/>
            <person name="Oidtmann B."/>
            <person name="Van Der Giezen M."/>
            <person name="Studholme D.J."/>
        </authorList>
    </citation>
    <scope>NUCLEOTIDE SEQUENCE [LARGE SCALE GENOMIC DNA]</scope>
    <source>
        <strain evidence="5 6">Yx</strain>
    </source>
</reference>
<organism evidence="5 6">
    <name type="scientific">Aphanomyces astaci</name>
    <name type="common">Crayfish plague agent</name>
    <dbReference type="NCBI Taxonomy" id="112090"/>
    <lineage>
        <taxon>Eukaryota</taxon>
        <taxon>Sar</taxon>
        <taxon>Stramenopiles</taxon>
        <taxon>Oomycota</taxon>
        <taxon>Saprolegniomycetes</taxon>
        <taxon>Saprolegniales</taxon>
        <taxon>Verrucalvaceae</taxon>
        <taxon>Aphanomyces</taxon>
    </lineage>
</organism>
<dbReference type="SUPFAM" id="SSF57180">
    <property type="entry name" value="Cellulose-binding domain"/>
    <property type="match status" value="3"/>
</dbReference>
<gene>
    <name evidence="5" type="ORF">DYB25_011143</name>
</gene>
<dbReference type="InterPro" id="IPR016288">
    <property type="entry name" value="Beta_cellobiohydrolase"/>
</dbReference>
<dbReference type="AlphaFoldDB" id="A0A397A192"/>
<comment type="caution">
    <text evidence="5">The sequence shown here is derived from an EMBL/GenBank/DDBJ whole genome shotgun (WGS) entry which is preliminary data.</text>
</comment>
<dbReference type="PROSITE" id="PS51164">
    <property type="entry name" value="CBM1_2"/>
    <property type="match status" value="3"/>
</dbReference>
<accession>A0A397A192</accession>
<dbReference type="PANTHER" id="PTHR34876">
    <property type="match status" value="1"/>
</dbReference>
<dbReference type="GO" id="GO:0005576">
    <property type="term" value="C:extracellular region"/>
    <property type="evidence" value="ECO:0007669"/>
    <property type="project" value="InterPro"/>
</dbReference>
<feature type="domain" description="CBM1" evidence="4">
    <location>
        <begin position="351"/>
        <end position="387"/>
    </location>
</feature>
<feature type="domain" description="CBM1" evidence="4">
    <location>
        <begin position="461"/>
        <end position="497"/>
    </location>
</feature>
<keyword evidence="1 3" id="KW-0732">Signal</keyword>
<feature type="compositionally biased region" description="Low complexity" evidence="2">
    <location>
        <begin position="326"/>
        <end position="340"/>
    </location>
</feature>
<evidence type="ECO:0000313" key="6">
    <source>
        <dbReference type="Proteomes" id="UP000266239"/>
    </source>
</evidence>
<dbReference type="GO" id="GO:0004553">
    <property type="term" value="F:hydrolase activity, hydrolyzing O-glycosyl compounds"/>
    <property type="evidence" value="ECO:0007669"/>
    <property type="project" value="InterPro"/>
</dbReference>
<proteinExistence type="predicted"/>
<dbReference type="PANTHER" id="PTHR34876:SF4">
    <property type="entry name" value="1,4-BETA-D-GLUCAN CELLOBIOHYDROLASE C-RELATED"/>
    <property type="match status" value="1"/>
</dbReference>
<dbReference type="SMART" id="SM00236">
    <property type="entry name" value="fCBD"/>
    <property type="match status" value="3"/>
</dbReference>
<dbReference type="InterPro" id="IPR035971">
    <property type="entry name" value="CBD_sf"/>
</dbReference>
<dbReference type="InterPro" id="IPR000254">
    <property type="entry name" value="CBD"/>
</dbReference>
<feature type="domain" description="CBM1" evidence="4">
    <location>
        <begin position="417"/>
        <end position="453"/>
    </location>
</feature>
<dbReference type="VEuPathDB" id="FungiDB:H257_11272"/>
<feature type="region of interest" description="Disordered" evidence="2">
    <location>
        <begin position="324"/>
        <end position="349"/>
    </location>
</feature>
<name>A0A397A192_APHAT</name>
<sequence length="521" mass="55596">MRVTPSIPAISLVMAIALVSPALGSHICAALPPYSLTNAVQQHPELQQAYDTVKANAVATWYTDRGGPSQIPDLLAQCQGDIPSIVIYGLPDKDCGDGGFSQSGDNKNADMYRTWIQTLVGQVGQRQVIYVLEPDAVGLVAAGGCGVQKGYLQNLKVAVGLLASNANAHIYVDVASWADQNQAVNVLVELKTAGRLNGIAINTANYRPTSELNDLCQSYSTATGGLHCVLDVSRNFNGSPQNEWCNARSAGMGSPPTDATNHPLVDYHLWIKVPGESDGECTGRSSDAMVGPAAGQFFLDGFKSLWNQGYYVVTMGLPKIREGGVSKSNTAPSSSTSPSHPSKDSPEPTYEGVKLYAQCGGLRYTGATKCKQGLDCHRWNEWYSQCISPDVGRIRAKTSVVTSPESTNFTNPPITLHQVPAWHPCGGVNYTGPTECIDGYECKSTNDDLSQCVEQVVAADQRIAAWQQCGGVDYYGSSTCVSGFVCKPTDDNYSQCVAIATPTSVAKNPASHRQSELRVPA</sequence>
<dbReference type="Pfam" id="PF01341">
    <property type="entry name" value="Glyco_hydro_6"/>
    <property type="match status" value="1"/>
</dbReference>
<evidence type="ECO:0000256" key="3">
    <source>
        <dbReference type="SAM" id="SignalP"/>
    </source>
</evidence>
<dbReference type="EMBL" id="QUTA01010585">
    <property type="protein sequence ID" value="RHX99468.1"/>
    <property type="molecule type" value="Genomic_DNA"/>
</dbReference>
<dbReference type="Gene3D" id="3.20.20.40">
    <property type="entry name" value="1, 4-beta cellobiohydrolase"/>
    <property type="match status" value="1"/>
</dbReference>